<dbReference type="EMBL" id="JACNJN010000067">
    <property type="protein sequence ID" value="MBC8334463.1"/>
    <property type="molecule type" value="Genomic_DNA"/>
</dbReference>
<dbReference type="PROSITE" id="PS51257">
    <property type="entry name" value="PROKAR_LIPOPROTEIN"/>
    <property type="match status" value="1"/>
</dbReference>
<feature type="chain" id="PRO_5035148286" evidence="3">
    <location>
        <begin position="23"/>
        <end position="263"/>
    </location>
</feature>
<feature type="signal peptide" evidence="3">
    <location>
        <begin position="1"/>
        <end position="22"/>
    </location>
</feature>
<dbReference type="SUPFAM" id="SSF111369">
    <property type="entry name" value="HlyD-like secretion proteins"/>
    <property type="match status" value="1"/>
</dbReference>
<organism evidence="5 6">
    <name type="scientific">Candidatus Desulfolinea nitratireducens</name>
    <dbReference type="NCBI Taxonomy" id="2841698"/>
    <lineage>
        <taxon>Bacteria</taxon>
        <taxon>Bacillati</taxon>
        <taxon>Chloroflexota</taxon>
        <taxon>Anaerolineae</taxon>
        <taxon>Anaerolineales</taxon>
        <taxon>Anaerolineales incertae sedis</taxon>
        <taxon>Candidatus Desulfolinea</taxon>
    </lineage>
</organism>
<keyword evidence="3" id="KW-0732">Signal</keyword>
<dbReference type="Gene3D" id="2.40.50.100">
    <property type="match status" value="1"/>
</dbReference>
<feature type="domain" description="CzcB-like barrel-sandwich hybrid" evidence="4">
    <location>
        <begin position="62"/>
        <end position="180"/>
    </location>
</feature>
<dbReference type="InterPro" id="IPR050465">
    <property type="entry name" value="UPF0194_transport"/>
</dbReference>
<dbReference type="GO" id="GO:0030313">
    <property type="term" value="C:cell envelope"/>
    <property type="evidence" value="ECO:0007669"/>
    <property type="project" value="UniProtKB-SubCell"/>
</dbReference>
<dbReference type="Pfam" id="PF25973">
    <property type="entry name" value="BSH_CzcB"/>
    <property type="match status" value="1"/>
</dbReference>
<sequence>MKNQSWMGLLPLLLLIVSCNSAPTPATESAPEIPSADAEIAESDLTEGIVVPGQQSTLSFLIAGSIAEVFVAEGDLVQAGESLIEIDAPELDSAVLAAEASLRIAELELVYWTWAHKNKPPERRWLAENRIDAAEKAVETALLSRNQKTLLAPFNATVVDISVMVGEVVSPHLGVILLADLENLKIETTDLNERDVVHISVGDTALVYIEALELEIEGLVVAISPIPTDNSSDVVYTTTIILKEYPASLRWGMSTKIDFDRNQ</sequence>
<dbReference type="Proteomes" id="UP000614469">
    <property type="component" value="Unassembled WGS sequence"/>
</dbReference>
<keyword evidence="2" id="KW-0175">Coiled coil</keyword>
<proteinExistence type="predicted"/>
<dbReference type="PANTHER" id="PTHR32347:SF23">
    <property type="entry name" value="BLL5650 PROTEIN"/>
    <property type="match status" value="1"/>
</dbReference>
<evidence type="ECO:0000256" key="3">
    <source>
        <dbReference type="SAM" id="SignalP"/>
    </source>
</evidence>
<gene>
    <name evidence="5" type="ORF">H8E29_04300</name>
</gene>
<protein>
    <submittedName>
        <fullName evidence="5">Efflux RND transporter periplasmic adaptor subunit</fullName>
    </submittedName>
</protein>
<comment type="caution">
    <text evidence="5">The sequence shown here is derived from an EMBL/GenBank/DDBJ whole genome shotgun (WGS) entry which is preliminary data.</text>
</comment>
<evidence type="ECO:0000259" key="4">
    <source>
        <dbReference type="Pfam" id="PF25973"/>
    </source>
</evidence>
<dbReference type="PANTHER" id="PTHR32347">
    <property type="entry name" value="EFFLUX SYSTEM COMPONENT YKNX-RELATED"/>
    <property type="match status" value="1"/>
</dbReference>
<evidence type="ECO:0000256" key="1">
    <source>
        <dbReference type="ARBA" id="ARBA00004196"/>
    </source>
</evidence>
<evidence type="ECO:0000313" key="6">
    <source>
        <dbReference type="Proteomes" id="UP000614469"/>
    </source>
</evidence>
<evidence type="ECO:0000256" key="2">
    <source>
        <dbReference type="ARBA" id="ARBA00023054"/>
    </source>
</evidence>
<accession>A0A8J6NFH2</accession>
<dbReference type="AlphaFoldDB" id="A0A8J6NFH2"/>
<dbReference type="Gene3D" id="2.40.30.170">
    <property type="match status" value="1"/>
</dbReference>
<name>A0A8J6NFH2_9CHLR</name>
<comment type="subcellular location">
    <subcellularLocation>
        <location evidence="1">Cell envelope</location>
    </subcellularLocation>
</comment>
<dbReference type="InterPro" id="IPR058647">
    <property type="entry name" value="BSH_CzcB-like"/>
</dbReference>
<evidence type="ECO:0000313" key="5">
    <source>
        <dbReference type="EMBL" id="MBC8334463.1"/>
    </source>
</evidence>
<reference evidence="5 6" key="1">
    <citation type="submission" date="2020-08" db="EMBL/GenBank/DDBJ databases">
        <title>Bridging the membrane lipid divide: bacteria of the FCB group superphylum have the potential to synthesize archaeal ether lipids.</title>
        <authorList>
            <person name="Villanueva L."/>
            <person name="Von Meijenfeldt F.A.B."/>
            <person name="Westbye A.B."/>
            <person name="Yadav S."/>
            <person name="Hopmans E.C."/>
            <person name="Dutilh B.E."/>
            <person name="Sinninghe Damste J.S."/>
        </authorList>
    </citation>
    <scope>NUCLEOTIDE SEQUENCE [LARGE SCALE GENOMIC DNA]</scope>
    <source>
        <strain evidence="5">NIOZ-UU36</strain>
    </source>
</reference>